<dbReference type="GO" id="GO:0005198">
    <property type="term" value="F:structural molecule activity"/>
    <property type="evidence" value="ECO:0007669"/>
    <property type="project" value="TreeGrafter"/>
</dbReference>
<dbReference type="PANTHER" id="PTHR13149:SF0">
    <property type="entry name" value="VACUOLAR PROTEIN-SORTING-ASSOCIATED PROTEIN 25"/>
    <property type="match status" value="1"/>
</dbReference>
<dbReference type="AlphaFoldDB" id="A0A9P8Q512"/>
<comment type="caution">
    <text evidence="5">The sequence shown here is derived from an EMBL/GenBank/DDBJ whole genome shotgun (WGS) entry which is preliminary data.</text>
</comment>
<dbReference type="Gene3D" id="1.10.10.10">
    <property type="entry name" value="Winged helix-like DNA-binding domain superfamily/Winged helix DNA-binding domain"/>
    <property type="match status" value="1"/>
</dbReference>
<evidence type="ECO:0008006" key="7">
    <source>
        <dbReference type="Google" id="ProtNLM"/>
    </source>
</evidence>
<dbReference type="GO" id="GO:0000814">
    <property type="term" value="C:ESCRT II complex"/>
    <property type="evidence" value="ECO:0007669"/>
    <property type="project" value="InterPro"/>
</dbReference>
<comment type="similarity">
    <text evidence="1">Belongs to the VPS25 family.</text>
</comment>
<dbReference type="InterPro" id="IPR014041">
    <property type="entry name" value="ESCRT-II_cplx_Vps25-sub_N"/>
</dbReference>
<proteinExistence type="inferred from homology"/>
<reference evidence="5" key="1">
    <citation type="journal article" date="2021" name="Open Biol.">
        <title>Shared evolutionary footprints suggest mitochondrial oxidative damage underlies multiple complex I losses in fungi.</title>
        <authorList>
            <person name="Schikora-Tamarit M.A."/>
            <person name="Marcet-Houben M."/>
            <person name="Nosek J."/>
            <person name="Gabaldon T."/>
        </authorList>
    </citation>
    <scope>NUCLEOTIDE SEQUENCE</scope>
    <source>
        <strain evidence="5">CBS2887</strain>
    </source>
</reference>
<feature type="compositionally biased region" description="Polar residues" evidence="4">
    <location>
        <begin position="65"/>
        <end position="84"/>
    </location>
</feature>
<feature type="region of interest" description="Disordered" evidence="4">
    <location>
        <begin position="65"/>
        <end position="85"/>
    </location>
</feature>
<accession>A0A9P8Q512</accession>
<dbReference type="Gene3D" id="1.10.10.570">
    <property type="entry name" value="Winged helix' DNA-binding domain. Chain C. Domain 1"/>
    <property type="match status" value="1"/>
</dbReference>
<dbReference type="InterPro" id="IPR008570">
    <property type="entry name" value="ESCRT-II_cplx_Vps25-sub"/>
</dbReference>
<keyword evidence="6" id="KW-1185">Reference proteome</keyword>
<dbReference type="GO" id="GO:0043328">
    <property type="term" value="P:protein transport to vacuole involved in ubiquitin-dependent protein catabolic process via the multivesicular body sorting pathway"/>
    <property type="evidence" value="ECO:0007669"/>
    <property type="project" value="TreeGrafter"/>
</dbReference>
<evidence type="ECO:0000256" key="4">
    <source>
        <dbReference type="SAM" id="MobiDB-lite"/>
    </source>
</evidence>
<evidence type="ECO:0000256" key="1">
    <source>
        <dbReference type="ARBA" id="ARBA00009674"/>
    </source>
</evidence>
<evidence type="ECO:0000313" key="5">
    <source>
        <dbReference type="EMBL" id="KAH3684343.1"/>
    </source>
</evidence>
<dbReference type="EMBL" id="JAEUBG010002601">
    <property type="protein sequence ID" value="KAH3684343.1"/>
    <property type="molecule type" value="Genomic_DNA"/>
</dbReference>
<dbReference type="InterPro" id="IPR036390">
    <property type="entry name" value="WH_DNA-bd_sf"/>
</dbReference>
<dbReference type="InterPro" id="IPR036388">
    <property type="entry name" value="WH-like_DNA-bd_sf"/>
</dbReference>
<dbReference type="OrthoDB" id="245150at2759"/>
<evidence type="ECO:0000313" key="6">
    <source>
        <dbReference type="Proteomes" id="UP000774326"/>
    </source>
</evidence>
<dbReference type="PANTHER" id="PTHR13149">
    <property type="entry name" value="VACUOLAR PROTEIN SORTING-ASSOCIATED PROTEIN VPS25"/>
    <property type="match status" value="1"/>
</dbReference>
<name>A0A9P8Q512_WICPI</name>
<evidence type="ECO:0000256" key="3">
    <source>
        <dbReference type="ARBA" id="ARBA00022927"/>
    </source>
</evidence>
<dbReference type="GO" id="GO:0042803">
    <property type="term" value="F:protein homodimerization activity"/>
    <property type="evidence" value="ECO:0007669"/>
    <property type="project" value="TreeGrafter"/>
</dbReference>
<evidence type="ECO:0000256" key="2">
    <source>
        <dbReference type="ARBA" id="ARBA00022448"/>
    </source>
</evidence>
<protein>
    <recommendedName>
        <fullName evidence="7">Vacuolar protein-sorting-associated protein 25</fullName>
    </recommendedName>
</protein>
<sequence length="220" mass="25264">MSTQHQQQPFKFPKIYNFPPFFTKQPHAQTYATQLQQWIQLILDYCRYNRVWILNEKGVPLSQGNVDQDQSELTSQDLNSSTTALDDEDADVRKKGIFVNDKISRSLDTLMIQEIFQELITSGNASYVNNKRNANAKTYYIHWNTPSDWSTILLNWIESKGQSGTVFTFYELCFGDLSIGQEFYGIHPDILELAINVLVDDGRARLLKDEDGKVAGVKIQ</sequence>
<keyword evidence="2" id="KW-0813">Transport</keyword>
<organism evidence="5 6">
    <name type="scientific">Wickerhamomyces pijperi</name>
    <name type="common">Yeast</name>
    <name type="synonym">Pichia pijperi</name>
    <dbReference type="NCBI Taxonomy" id="599730"/>
    <lineage>
        <taxon>Eukaryota</taxon>
        <taxon>Fungi</taxon>
        <taxon>Dikarya</taxon>
        <taxon>Ascomycota</taxon>
        <taxon>Saccharomycotina</taxon>
        <taxon>Saccharomycetes</taxon>
        <taxon>Phaffomycetales</taxon>
        <taxon>Wickerhamomycetaceae</taxon>
        <taxon>Wickerhamomyces</taxon>
    </lineage>
</organism>
<dbReference type="Pfam" id="PF05871">
    <property type="entry name" value="ESCRT-II"/>
    <property type="match status" value="1"/>
</dbReference>
<dbReference type="SUPFAM" id="SSF46785">
    <property type="entry name" value="Winged helix' DNA-binding domain"/>
    <property type="match status" value="2"/>
</dbReference>
<gene>
    <name evidence="5" type="ORF">WICPIJ_004689</name>
</gene>
<keyword evidence="3" id="KW-0653">Protein transport</keyword>
<dbReference type="Proteomes" id="UP000774326">
    <property type="component" value="Unassembled WGS sequence"/>
</dbReference>
<reference evidence="5" key="2">
    <citation type="submission" date="2021-01" db="EMBL/GenBank/DDBJ databases">
        <authorList>
            <person name="Schikora-Tamarit M.A."/>
        </authorList>
    </citation>
    <scope>NUCLEOTIDE SEQUENCE</scope>
    <source>
        <strain evidence="5">CBS2887</strain>
    </source>
</reference>